<comment type="caution">
    <text evidence="2">The sequence shown here is derived from an EMBL/GenBank/DDBJ whole genome shotgun (WGS) entry which is preliminary data.</text>
</comment>
<organism evidence="2 3">
    <name type="scientific">Batillaria attramentaria</name>
    <dbReference type="NCBI Taxonomy" id="370345"/>
    <lineage>
        <taxon>Eukaryota</taxon>
        <taxon>Metazoa</taxon>
        <taxon>Spiralia</taxon>
        <taxon>Lophotrochozoa</taxon>
        <taxon>Mollusca</taxon>
        <taxon>Gastropoda</taxon>
        <taxon>Caenogastropoda</taxon>
        <taxon>Sorbeoconcha</taxon>
        <taxon>Cerithioidea</taxon>
        <taxon>Batillariidae</taxon>
        <taxon>Batillaria</taxon>
    </lineage>
</organism>
<dbReference type="AlphaFoldDB" id="A0ABD0JAP7"/>
<dbReference type="Proteomes" id="UP001519460">
    <property type="component" value="Unassembled WGS sequence"/>
</dbReference>
<keyword evidence="3" id="KW-1185">Reference proteome</keyword>
<reference evidence="2 3" key="1">
    <citation type="journal article" date="2023" name="Sci. Data">
        <title>Genome assembly of the Korean intertidal mud-creeper Batillaria attramentaria.</title>
        <authorList>
            <person name="Patra A.K."/>
            <person name="Ho P.T."/>
            <person name="Jun S."/>
            <person name="Lee S.J."/>
            <person name="Kim Y."/>
            <person name="Won Y.J."/>
        </authorList>
    </citation>
    <scope>NUCLEOTIDE SEQUENCE [LARGE SCALE GENOMIC DNA]</scope>
    <source>
        <strain evidence="2">Wonlab-2016</strain>
    </source>
</reference>
<feature type="compositionally biased region" description="Basic residues" evidence="1">
    <location>
        <begin position="1"/>
        <end position="20"/>
    </location>
</feature>
<feature type="compositionally biased region" description="Basic and acidic residues" evidence="1">
    <location>
        <begin position="36"/>
        <end position="54"/>
    </location>
</feature>
<evidence type="ECO:0000313" key="3">
    <source>
        <dbReference type="Proteomes" id="UP001519460"/>
    </source>
</evidence>
<evidence type="ECO:0000256" key="1">
    <source>
        <dbReference type="SAM" id="MobiDB-lite"/>
    </source>
</evidence>
<proteinExistence type="predicted"/>
<sequence length="186" mass="21328">MPRPKKKSDRVKALRKKRERRASQTEHVDEGSTAEKPADRGQEQTVCGRKEELQHPLSTVSPGGVSAPSRNRGVHADVHILPASDQPVVSTDAAISLADSPSADRAPIDKAFSFKQKRADAVRRDRLRKKYARQDADFRSRERCANRKPMREQKVLVQRSEREKQVHRKRMAHVRQSSEYCQQERE</sequence>
<feature type="region of interest" description="Disordered" evidence="1">
    <location>
        <begin position="132"/>
        <end position="186"/>
    </location>
</feature>
<evidence type="ECO:0000313" key="2">
    <source>
        <dbReference type="EMBL" id="KAK7468057.1"/>
    </source>
</evidence>
<feature type="region of interest" description="Disordered" evidence="1">
    <location>
        <begin position="1"/>
        <end position="71"/>
    </location>
</feature>
<protein>
    <submittedName>
        <fullName evidence="2">Uncharacterized protein</fullName>
    </submittedName>
</protein>
<gene>
    <name evidence="2" type="ORF">BaRGS_00036708</name>
</gene>
<feature type="compositionally biased region" description="Basic and acidic residues" evidence="1">
    <location>
        <begin position="132"/>
        <end position="164"/>
    </location>
</feature>
<accession>A0ABD0JAP7</accession>
<dbReference type="EMBL" id="JACVVK020000524">
    <property type="protein sequence ID" value="KAK7468057.1"/>
    <property type="molecule type" value="Genomic_DNA"/>
</dbReference>
<name>A0ABD0JAP7_9CAEN</name>
<feature type="compositionally biased region" description="Basic and acidic residues" evidence="1">
    <location>
        <begin position="21"/>
        <end position="30"/>
    </location>
</feature>
<feature type="compositionally biased region" description="Polar residues" evidence="1">
    <location>
        <begin position="175"/>
        <end position="186"/>
    </location>
</feature>